<keyword evidence="1" id="KW-0489">Methyltransferase</keyword>
<dbReference type="Proteomes" id="UP000253594">
    <property type="component" value="Unassembled WGS sequence"/>
</dbReference>
<comment type="caution">
    <text evidence="1">The sequence shown here is derived from an EMBL/GenBank/DDBJ whole genome shotgun (WGS) entry which is preliminary data.</text>
</comment>
<reference evidence="1 2" key="1">
    <citation type="submission" date="2018-07" db="EMBL/GenBank/DDBJ databases">
        <title>Mechanisms of high-level aminoglycoside resistance among Gram-negative pathogens in Brazil.</title>
        <authorList>
            <person name="Ballaben A.S."/>
            <person name="Darini A.L.C."/>
            <person name="Doi Y."/>
        </authorList>
    </citation>
    <scope>NUCLEOTIDE SEQUENCE [LARGE SCALE GENOMIC DNA]</scope>
    <source>
        <strain evidence="1 2">B2-305</strain>
    </source>
</reference>
<sequence length="32" mass="3685">LGRIAERRMQADGQVSEIPVSVWRCRAREDEA</sequence>
<accession>A0A367LU08</accession>
<gene>
    <name evidence="1" type="ORF">DT376_44320</name>
</gene>
<name>A0A367LU08_PSEAI</name>
<feature type="non-terminal residue" evidence="1">
    <location>
        <position position="1"/>
    </location>
</feature>
<evidence type="ECO:0000313" key="2">
    <source>
        <dbReference type="Proteomes" id="UP000253594"/>
    </source>
</evidence>
<dbReference type="AlphaFoldDB" id="A0A367LU08"/>
<protein>
    <submittedName>
        <fullName evidence="1">Class I SAM-dependent methyltransferase</fullName>
    </submittedName>
</protein>
<proteinExistence type="predicted"/>
<evidence type="ECO:0000313" key="1">
    <source>
        <dbReference type="EMBL" id="RCI65400.1"/>
    </source>
</evidence>
<dbReference type="GO" id="GO:0008168">
    <property type="term" value="F:methyltransferase activity"/>
    <property type="evidence" value="ECO:0007669"/>
    <property type="project" value="UniProtKB-KW"/>
</dbReference>
<organism evidence="1 2">
    <name type="scientific">Pseudomonas aeruginosa</name>
    <dbReference type="NCBI Taxonomy" id="287"/>
    <lineage>
        <taxon>Bacteria</taxon>
        <taxon>Pseudomonadati</taxon>
        <taxon>Pseudomonadota</taxon>
        <taxon>Gammaproteobacteria</taxon>
        <taxon>Pseudomonadales</taxon>
        <taxon>Pseudomonadaceae</taxon>
        <taxon>Pseudomonas</taxon>
    </lineage>
</organism>
<keyword evidence="1" id="KW-0808">Transferase</keyword>
<dbReference type="EMBL" id="QORE01003957">
    <property type="protein sequence ID" value="RCI65400.1"/>
    <property type="molecule type" value="Genomic_DNA"/>
</dbReference>
<dbReference type="GO" id="GO:0032259">
    <property type="term" value="P:methylation"/>
    <property type="evidence" value="ECO:0007669"/>
    <property type="project" value="UniProtKB-KW"/>
</dbReference>